<evidence type="ECO:0000256" key="1">
    <source>
        <dbReference type="ARBA" id="ARBA00004651"/>
    </source>
</evidence>
<evidence type="ECO:0000313" key="11">
    <source>
        <dbReference type="Proteomes" id="UP000460549"/>
    </source>
</evidence>
<dbReference type="RefSeq" id="WP_154424638.1">
    <property type="nucleotide sequence ID" value="NZ_JAQYGB010000001.1"/>
</dbReference>
<gene>
    <name evidence="10" type="ORF">FYJ80_02970</name>
</gene>
<dbReference type="EMBL" id="VUNN01000003">
    <property type="protein sequence ID" value="MSU05741.1"/>
    <property type="molecule type" value="Genomic_DNA"/>
</dbReference>
<name>A0A7X2PB94_9SPIO</name>
<sequence>MKKISYILLILMMVIVLFPFLYALSASFFSASEFLTYPAKLFPSKLNFSNFIKVLNHKYFTRYIINSLYTGLLGTFLRLAISFSAAFAFTHYRFKYREALFSFLVLTLFIPSDLLLVENYITIQRLHLLDTYIGIISTGLFGASQIFILRQFMKTIPQDIHESALLDGASDYKYILLILLPLSKAMLVTLALQSFVNIFNSYLWPLLVTNTPKMRTIQVGITMLGFSESLNYGPTIAAIILLFIPFALLFVIFKKSIMKALEKGYLYS</sequence>
<evidence type="ECO:0000256" key="6">
    <source>
        <dbReference type="ARBA" id="ARBA00022989"/>
    </source>
</evidence>
<feature type="transmembrane region" description="Helical" evidence="8">
    <location>
        <begin position="174"/>
        <end position="196"/>
    </location>
</feature>
<feature type="transmembrane region" description="Helical" evidence="8">
    <location>
        <begin position="68"/>
        <end position="89"/>
    </location>
</feature>
<dbReference type="Pfam" id="PF00528">
    <property type="entry name" value="BPD_transp_1"/>
    <property type="match status" value="1"/>
</dbReference>
<protein>
    <recommendedName>
        <fullName evidence="2">sn-glycerol-3-phosphate transport system permease protein UgpE</fullName>
    </recommendedName>
</protein>
<dbReference type="SUPFAM" id="SSF161098">
    <property type="entry name" value="MetI-like"/>
    <property type="match status" value="1"/>
</dbReference>
<feature type="transmembrane region" description="Helical" evidence="8">
    <location>
        <begin position="7"/>
        <end position="29"/>
    </location>
</feature>
<keyword evidence="3 8" id="KW-0813">Transport</keyword>
<dbReference type="PANTHER" id="PTHR43744:SF8">
    <property type="entry name" value="SN-GLYCEROL-3-PHOSPHATE TRANSPORT SYSTEM PERMEASE PROTEIN UGPE"/>
    <property type="match status" value="1"/>
</dbReference>
<feature type="domain" description="ABC transmembrane type-1" evidence="9">
    <location>
        <begin position="64"/>
        <end position="253"/>
    </location>
</feature>
<keyword evidence="11" id="KW-1185">Reference proteome</keyword>
<dbReference type="PROSITE" id="PS50928">
    <property type="entry name" value="ABC_TM1"/>
    <property type="match status" value="1"/>
</dbReference>
<dbReference type="InterPro" id="IPR035906">
    <property type="entry name" value="MetI-like_sf"/>
</dbReference>
<dbReference type="GO" id="GO:0005886">
    <property type="term" value="C:plasma membrane"/>
    <property type="evidence" value="ECO:0007669"/>
    <property type="project" value="UniProtKB-SubCell"/>
</dbReference>
<dbReference type="Proteomes" id="UP000460549">
    <property type="component" value="Unassembled WGS sequence"/>
</dbReference>
<comment type="caution">
    <text evidence="10">The sequence shown here is derived from an EMBL/GenBank/DDBJ whole genome shotgun (WGS) entry which is preliminary data.</text>
</comment>
<feature type="transmembrane region" description="Helical" evidence="8">
    <location>
        <begin position="133"/>
        <end position="153"/>
    </location>
</feature>
<reference evidence="10 11" key="1">
    <citation type="submission" date="2019-08" db="EMBL/GenBank/DDBJ databases">
        <title>In-depth cultivation of the pig gut microbiome towards novel bacterial diversity and tailored functional studies.</title>
        <authorList>
            <person name="Wylensek D."/>
            <person name="Hitch T.C.A."/>
            <person name="Clavel T."/>
        </authorList>
    </citation>
    <scope>NUCLEOTIDE SEQUENCE [LARGE SCALE GENOMIC DNA]</scope>
    <source>
        <strain evidence="10 11">NM-380-WT-3C1</strain>
    </source>
</reference>
<proteinExistence type="inferred from homology"/>
<evidence type="ECO:0000256" key="3">
    <source>
        <dbReference type="ARBA" id="ARBA00022448"/>
    </source>
</evidence>
<evidence type="ECO:0000256" key="8">
    <source>
        <dbReference type="RuleBase" id="RU363032"/>
    </source>
</evidence>
<comment type="subcellular location">
    <subcellularLocation>
        <location evidence="1 8">Cell membrane</location>
        <topology evidence="1 8">Multi-pass membrane protein</topology>
    </subcellularLocation>
</comment>
<evidence type="ECO:0000313" key="10">
    <source>
        <dbReference type="EMBL" id="MSU05741.1"/>
    </source>
</evidence>
<comment type="similarity">
    <text evidence="8">Belongs to the binding-protein-dependent transport system permease family.</text>
</comment>
<keyword evidence="5 8" id="KW-0812">Transmembrane</keyword>
<keyword evidence="4" id="KW-1003">Cell membrane</keyword>
<dbReference type="GO" id="GO:0055085">
    <property type="term" value="P:transmembrane transport"/>
    <property type="evidence" value="ECO:0007669"/>
    <property type="project" value="InterPro"/>
</dbReference>
<feature type="transmembrane region" description="Helical" evidence="8">
    <location>
        <begin position="101"/>
        <end position="121"/>
    </location>
</feature>
<evidence type="ECO:0000256" key="2">
    <source>
        <dbReference type="ARBA" id="ARBA00020515"/>
    </source>
</evidence>
<dbReference type="InterPro" id="IPR000515">
    <property type="entry name" value="MetI-like"/>
</dbReference>
<evidence type="ECO:0000259" key="9">
    <source>
        <dbReference type="PROSITE" id="PS50928"/>
    </source>
</evidence>
<dbReference type="CDD" id="cd06261">
    <property type="entry name" value="TM_PBP2"/>
    <property type="match status" value="1"/>
</dbReference>
<evidence type="ECO:0000256" key="5">
    <source>
        <dbReference type="ARBA" id="ARBA00022692"/>
    </source>
</evidence>
<accession>A0A7X2PB94</accession>
<evidence type="ECO:0000256" key="4">
    <source>
        <dbReference type="ARBA" id="ARBA00022475"/>
    </source>
</evidence>
<organism evidence="10 11">
    <name type="scientific">Bullifex porci</name>
    <dbReference type="NCBI Taxonomy" id="2606638"/>
    <lineage>
        <taxon>Bacteria</taxon>
        <taxon>Pseudomonadati</taxon>
        <taxon>Spirochaetota</taxon>
        <taxon>Spirochaetia</taxon>
        <taxon>Spirochaetales</taxon>
        <taxon>Spirochaetaceae</taxon>
        <taxon>Bullifex</taxon>
    </lineage>
</organism>
<dbReference type="AlphaFoldDB" id="A0A7X2PB94"/>
<feature type="transmembrane region" description="Helical" evidence="8">
    <location>
        <begin position="232"/>
        <end position="253"/>
    </location>
</feature>
<dbReference type="PANTHER" id="PTHR43744">
    <property type="entry name" value="ABC TRANSPORTER PERMEASE PROTEIN MG189-RELATED-RELATED"/>
    <property type="match status" value="1"/>
</dbReference>
<keyword evidence="6 8" id="KW-1133">Transmembrane helix</keyword>
<keyword evidence="7 8" id="KW-0472">Membrane</keyword>
<evidence type="ECO:0000256" key="7">
    <source>
        <dbReference type="ARBA" id="ARBA00023136"/>
    </source>
</evidence>
<dbReference type="Gene3D" id="1.10.3720.10">
    <property type="entry name" value="MetI-like"/>
    <property type="match status" value="1"/>
</dbReference>